<organism evidence="1 2">
    <name type="scientific">Clostridium sulfidigenes</name>
    <dbReference type="NCBI Taxonomy" id="318464"/>
    <lineage>
        <taxon>Bacteria</taxon>
        <taxon>Bacillati</taxon>
        <taxon>Bacillota</taxon>
        <taxon>Clostridia</taxon>
        <taxon>Eubacteriales</taxon>
        <taxon>Clostridiaceae</taxon>
        <taxon>Clostridium</taxon>
    </lineage>
</organism>
<proteinExistence type="predicted"/>
<name>A0A084J8G8_9CLOT</name>
<reference evidence="1 2" key="1">
    <citation type="submission" date="2014-07" db="EMBL/GenBank/DDBJ databases">
        <title>Draft genome of Clostridium sulfidigenes 113A isolated from sediments associated with methane hydrate from Krishna Godavari basin.</title>
        <authorList>
            <person name="Honkalas V.S."/>
            <person name="Dabir A.P."/>
            <person name="Arora P."/>
            <person name="Dhakephalkar P.K."/>
        </authorList>
    </citation>
    <scope>NUCLEOTIDE SEQUENCE [LARGE SCALE GENOMIC DNA]</scope>
    <source>
        <strain evidence="1 2">113A</strain>
    </source>
</reference>
<evidence type="ECO:0000313" key="1">
    <source>
        <dbReference type="EMBL" id="KEZ85252.1"/>
    </source>
</evidence>
<gene>
    <name evidence="1" type="ORF">IO99_15085</name>
</gene>
<dbReference type="Proteomes" id="UP000028542">
    <property type="component" value="Unassembled WGS sequence"/>
</dbReference>
<dbReference type="AlphaFoldDB" id="A0A084J8G8"/>
<keyword evidence="2" id="KW-1185">Reference proteome</keyword>
<accession>A0A084J8G8</accession>
<dbReference type="STRING" id="318464.IO99_15085"/>
<comment type="caution">
    <text evidence="1">The sequence shown here is derived from an EMBL/GenBank/DDBJ whole genome shotgun (WGS) entry which is preliminary data.</text>
</comment>
<dbReference type="EMBL" id="JPMD01000038">
    <property type="protein sequence ID" value="KEZ85252.1"/>
    <property type="molecule type" value="Genomic_DNA"/>
</dbReference>
<sequence length="137" mass="16357">MNNIKVKFECDSSEYMELRNKSVWVAVHNKLVIMKNKRSRRKEGWIEKLITELYCSTGIYHVSLNREDKDKIVINFFDFNLIGSYGFSQEECCNDIGNVGEMLKKVMRKFRLKDYIFIYKFEPLGVEKEFLKLSDFI</sequence>
<evidence type="ECO:0000313" key="2">
    <source>
        <dbReference type="Proteomes" id="UP000028542"/>
    </source>
</evidence>
<protein>
    <submittedName>
        <fullName evidence="1">Uncharacterized protein</fullName>
    </submittedName>
</protein>
<dbReference type="RefSeq" id="WP_035134651.1">
    <property type="nucleotide sequence ID" value="NZ_JPMD01000038.1"/>
</dbReference>